<keyword evidence="6" id="KW-1133">Transmembrane helix</keyword>
<proteinExistence type="inferred from homology"/>
<evidence type="ECO:0000256" key="3">
    <source>
        <dbReference type="ARBA" id="ARBA00023002"/>
    </source>
</evidence>
<keyword evidence="3" id="KW-0560">Oxidoreductase</keyword>
<dbReference type="InterPro" id="IPR036249">
    <property type="entry name" value="Thioredoxin-like_sf"/>
</dbReference>
<dbReference type="PROSITE" id="PS51352">
    <property type="entry name" value="THIOREDOXIN_2"/>
    <property type="match status" value="1"/>
</dbReference>
<sequence length="237" mass="26057">MDNGLLVNKKPWYKRRLVVAVLILAVLFITFGSLFLYQAVQVYDEIKAGTFMGQAESAPYDMKALVDPMSPNVGAATAPVVIVEFGDFNCSQGRKAMPAVKQMLAKYGDKVNFYWRNFPVIADSSAAFAKAGVCANQQGKFWLYHDLVLSGAVSVFPELTKVLPTLGIDMVKYDKCMLNKLTAAQIKKDYYAATGAGVSGTPTFFINGYKLQGALPFEAWEQIVKKLTATYEKKSGN</sequence>
<dbReference type="PANTHER" id="PTHR13887:SF14">
    <property type="entry name" value="DISULFIDE BOND FORMATION PROTEIN D"/>
    <property type="match status" value="1"/>
</dbReference>
<feature type="transmembrane region" description="Helical" evidence="6">
    <location>
        <begin position="17"/>
        <end position="37"/>
    </location>
</feature>
<keyword evidence="6" id="KW-0812">Transmembrane</keyword>
<comment type="caution">
    <text evidence="8">The sequence shown here is derived from an EMBL/GenBank/DDBJ whole genome shotgun (WGS) entry which is preliminary data.</text>
</comment>
<gene>
    <name evidence="8" type="ORF">A2482_01335</name>
</gene>
<protein>
    <recommendedName>
        <fullName evidence="7">Thioredoxin domain-containing protein</fullName>
    </recommendedName>
</protein>
<feature type="domain" description="Thioredoxin" evidence="7">
    <location>
        <begin position="37"/>
        <end position="229"/>
    </location>
</feature>
<keyword evidence="6" id="KW-0472">Membrane</keyword>
<evidence type="ECO:0000313" key="9">
    <source>
        <dbReference type="Proteomes" id="UP000178656"/>
    </source>
</evidence>
<accession>A0A1F5TGS5</accession>
<dbReference type="AlphaFoldDB" id="A0A1F5TGS5"/>
<evidence type="ECO:0000256" key="5">
    <source>
        <dbReference type="ARBA" id="ARBA00023284"/>
    </source>
</evidence>
<dbReference type="GO" id="GO:0016491">
    <property type="term" value="F:oxidoreductase activity"/>
    <property type="evidence" value="ECO:0007669"/>
    <property type="project" value="UniProtKB-KW"/>
</dbReference>
<organism evidence="8 9">
    <name type="scientific">Candidatus Falkowbacteria bacterium RIFOXYC2_FULL_48_21</name>
    <dbReference type="NCBI Taxonomy" id="1798005"/>
    <lineage>
        <taxon>Bacteria</taxon>
        <taxon>Candidatus Falkowiibacteriota</taxon>
    </lineage>
</organism>
<dbReference type="EMBL" id="MFGM01000008">
    <property type="protein sequence ID" value="OGF38128.1"/>
    <property type="molecule type" value="Genomic_DNA"/>
</dbReference>
<name>A0A1F5TGS5_9BACT</name>
<dbReference type="Gene3D" id="3.40.30.10">
    <property type="entry name" value="Glutaredoxin"/>
    <property type="match status" value="1"/>
</dbReference>
<dbReference type="InterPro" id="IPR012336">
    <property type="entry name" value="Thioredoxin-like_fold"/>
</dbReference>
<evidence type="ECO:0000313" key="8">
    <source>
        <dbReference type="EMBL" id="OGF38128.1"/>
    </source>
</evidence>
<evidence type="ECO:0000256" key="4">
    <source>
        <dbReference type="ARBA" id="ARBA00023157"/>
    </source>
</evidence>
<dbReference type="Proteomes" id="UP000178656">
    <property type="component" value="Unassembled WGS sequence"/>
</dbReference>
<dbReference type="InterPro" id="IPR013766">
    <property type="entry name" value="Thioredoxin_domain"/>
</dbReference>
<keyword evidence="2" id="KW-0732">Signal</keyword>
<dbReference type="Pfam" id="PF13462">
    <property type="entry name" value="Thioredoxin_4"/>
    <property type="match status" value="1"/>
</dbReference>
<comment type="similarity">
    <text evidence="1">Belongs to the thioredoxin family. DsbA subfamily.</text>
</comment>
<dbReference type="PANTHER" id="PTHR13887">
    <property type="entry name" value="GLUTATHIONE S-TRANSFERASE KAPPA"/>
    <property type="match status" value="1"/>
</dbReference>
<keyword evidence="5" id="KW-0676">Redox-active center</keyword>
<evidence type="ECO:0000256" key="1">
    <source>
        <dbReference type="ARBA" id="ARBA00005791"/>
    </source>
</evidence>
<dbReference type="SUPFAM" id="SSF52833">
    <property type="entry name" value="Thioredoxin-like"/>
    <property type="match status" value="1"/>
</dbReference>
<keyword evidence="4" id="KW-1015">Disulfide bond</keyword>
<reference evidence="8 9" key="1">
    <citation type="journal article" date="2016" name="Nat. Commun.">
        <title>Thousands of microbial genomes shed light on interconnected biogeochemical processes in an aquifer system.</title>
        <authorList>
            <person name="Anantharaman K."/>
            <person name="Brown C.T."/>
            <person name="Hug L.A."/>
            <person name="Sharon I."/>
            <person name="Castelle C.J."/>
            <person name="Probst A.J."/>
            <person name="Thomas B.C."/>
            <person name="Singh A."/>
            <person name="Wilkins M.J."/>
            <person name="Karaoz U."/>
            <person name="Brodie E.L."/>
            <person name="Williams K.H."/>
            <person name="Hubbard S.S."/>
            <person name="Banfield J.F."/>
        </authorList>
    </citation>
    <scope>NUCLEOTIDE SEQUENCE [LARGE SCALE GENOMIC DNA]</scope>
</reference>
<evidence type="ECO:0000259" key="7">
    <source>
        <dbReference type="PROSITE" id="PS51352"/>
    </source>
</evidence>
<evidence type="ECO:0000256" key="6">
    <source>
        <dbReference type="SAM" id="Phobius"/>
    </source>
</evidence>
<evidence type="ECO:0000256" key="2">
    <source>
        <dbReference type="ARBA" id="ARBA00022729"/>
    </source>
</evidence>